<comment type="subcellular location">
    <subcellularLocation>
        <location evidence="1">Nucleus</location>
    </subcellularLocation>
</comment>
<comment type="similarity">
    <text evidence="2">Belongs to the SURF6 family.</text>
</comment>
<dbReference type="Pfam" id="PF04935">
    <property type="entry name" value="SURF6"/>
    <property type="match status" value="1"/>
</dbReference>
<evidence type="ECO:0008006" key="9">
    <source>
        <dbReference type="Google" id="ProtNLM"/>
    </source>
</evidence>
<feature type="compositionally biased region" description="Basic and acidic residues" evidence="4">
    <location>
        <begin position="155"/>
        <end position="194"/>
    </location>
</feature>
<dbReference type="PANTHER" id="PTHR14369:SF0">
    <property type="entry name" value="SURFEIT LOCUS PROTEIN 6"/>
    <property type="match status" value="1"/>
</dbReference>
<dbReference type="PANTHER" id="PTHR14369">
    <property type="entry name" value="SURFEIT LOCUS PROTEIN 6"/>
    <property type="match status" value="1"/>
</dbReference>
<dbReference type="InterPro" id="IPR007019">
    <property type="entry name" value="SURF6"/>
</dbReference>
<dbReference type="EMBL" id="CM003371">
    <property type="protein sequence ID" value="KOM33553.1"/>
    <property type="molecule type" value="Genomic_DNA"/>
</dbReference>
<feature type="domain" description="Ribosomal RNA-processing protein 14 N-terminal" evidence="6">
    <location>
        <begin position="25"/>
        <end position="85"/>
    </location>
</feature>
<feature type="compositionally biased region" description="Basic residues" evidence="4">
    <location>
        <begin position="275"/>
        <end position="287"/>
    </location>
</feature>
<evidence type="ECO:0000313" key="8">
    <source>
        <dbReference type="Proteomes" id="UP000053144"/>
    </source>
</evidence>
<evidence type="ECO:0000313" key="7">
    <source>
        <dbReference type="EMBL" id="KOM33553.1"/>
    </source>
</evidence>
<dbReference type="Pfam" id="PF15459">
    <property type="entry name" value="RRP14"/>
    <property type="match status" value="1"/>
</dbReference>
<dbReference type="KEGG" id="var:108342759"/>
<dbReference type="InterPro" id="IPR029188">
    <property type="entry name" value="Rrp14_N"/>
</dbReference>
<dbReference type="OrthoDB" id="444809at2759"/>
<protein>
    <recommendedName>
        <fullName evidence="9">Ribosomal RNA-processing protein 14/surfeit locus protein 6 C-terminal domain-containing protein</fullName>
    </recommendedName>
</protein>
<proteinExistence type="inferred from homology"/>
<evidence type="ECO:0000256" key="1">
    <source>
        <dbReference type="ARBA" id="ARBA00004123"/>
    </source>
</evidence>
<accession>A0A0L9TSJ2</accession>
<feature type="domain" description="Ribosomal RNA-processing protein 14/surfeit locus protein 6 C-terminal" evidence="5">
    <location>
        <begin position="147"/>
        <end position="326"/>
    </location>
</feature>
<dbReference type="Gramene" id="KOM33553">
    <property type="protein sequence ID" value="KOM33553"/>
    <property type="gene ID" value="LR48_Vigan01g310900"/>
</dbReference>
<feature type="region of interest" description="Disordered" evidence="4">
    <location>
        <begin position="66"/>
        <end position="90"/>
    </location>
</feature>
<dbReference type="GO" id="GO:0042273">
    <property type="term" value="P:ribosomal large subunit biogenesis"/>
    <property type="evidence" value="ECO:0007669"/>
    <property type="project" value="TreeGrafter"/>
</dbReference>
<dbReference type="GO" id="GO:0042274">
    <property type="term" value="P:ribosomal small subunit biogenesis"/>
    <property type="evidence" value="ECO:0007669"/>
    <property type="project" value="TreeGrafter"/>
</dbReference>
<dbReference type="OMA" id="QKKRTDN"/>
<dbReference type="InterPro" id="IPR029190">
    <property type="entry name" value="Rrp14/SURF6_C"/>
</dbReference>
<dbReference type="Proteomes" id="UP000053144">
    <property type="component" value="Chromosome 1"/>
</dbReference>
<sequence length="353" mass="40720">MKNQKRKGSVAAESDEVVEDLGRVIHEHTLFFDKLIELIPAKFYLPTDDKEKPWFQGLSKVAKAEAKKETKENIKKSRRDRLDPDKSSATTLDLLKESLGKEKVDDSDGVQVAAVAKPLVSGLGGDDRSVTYEELRQRLHRKLEEFRAGRNLGNAEKKREERNAKRGYKDNKRKRDDETEKGDNVSGELAERVKKDAAEASKELVFGHVKLQNEEMLGKKKRKLSKHKELERAKKLEEVKKNDPEKAEVFAKKQSWKAAMDRASGVKVHDDPKLLKKSINKEKKKQQKNSEKWKDRIQTRDQLKAEKQKKRSENISARIHEKKMRKIAKREKKLMRPGFEGRKEGFMNEGGVT</sequence>
<feature type="compositionally biased region" description="Basic and acidic residues" evidence="4">
    <location>
        <begin position="66"/>
        <end position="86"/>
    </location>
</feature>
<feature type="compositionally biased region" description="Basic and acidic residues" evidence="4">
    <location>
        <begin position="288"/>
        <end position="306"/>
    </location>
</feature>
<dbReference type="GO" id="GO:0005730">
    <property type="term" value="C:nucleolus"/>
    <property type="evidence" value="ECO:0007669"/>
    <property type="project" value="TreeGrafter"/>
</dbReference>
<evidence type="ECO:0000259" key="5">
    <source>
        <dbReference type="Pfam" id="PF04935"/>
    </source>
</evidence>
<evidence type="ECO:0000256" key="4">
    <source>
        <dbReference type="SAM" id="MobiDB-lite"/>
    </source>
</evidence>
<dbReference type="GO" id="GO:0003677">
    <property type="term" value="F:DNA binding"/>
    <property type="evidence" value="ECO:0007669"/>
    <property type="project" value="TreeGrafter"/>
</dbReference>
<evidence type="ECO:0000259" key="6">
    <source>
        <dbReference type="Pfam" id="PF15459"/>
    </source>
</evidence>
<evidence type="ECO:0000256" key="2">
    <source>
        <dbReference type="ARBA" id="ARBA00005904"/>
    </source>
</evidence>
<dbReference type="STRING" id="3914.A0A0L9TSJ2"/>
<dbReference type="AlphaFoldDB" id="A0A0L9TSJ2"/>
<dbReference type="GO" id="GO:0003723">
    <property type="term" value="F:RNA binding"/>
    <property type="evidence" value="ECO:0007669"/>
    <property type="project" value="TreeGrafter"/>
</dbReference>
<reference evidence="8" key="1">
    <citation type="journal article" date="2015" name="Proc. Natl. Acad. Sci. U.S.A.">
        <title>Genome sequencing of adzuki bean (Vigna angularis) provides insight into high starch and low fat accumulation and domestication.</title>
        <authorList>
            <person name="Yang K."/>
            <person name="Tian Z."/>
            <person name="Chen C."/>
            <person name="Luo L."/>
            <person name="Zhao B."/>
            <person name="Wang Z."/>
            <person name="Yu L."/>
            <person name="Li Y."/>
            <person name="Sun Y."/>
            <person name="Li W."/>
            <person name="Chen Y."/>
            <person name="Li Y."/>
            <person name="Zhang Y."/>
            <person name="Ai D."/>
            <person name="Zhao J."/>
            <person name="Shang C."/>
            <person name="Ma Y."/>
            <person name="Wu B."/>
            <person name="Wang M."/>
            <person name="Gao L."/>
            <person name="Sun D."/>
            <person name="Zhang P."/>
            <person name="Guo F."/>
            <person name="Wang W."/>
            <person name="Li Y."/>
            <person name="Wang J."/>
            <person name="Varshney R.K."/>
            <person name="Wang J."/>
            <person name="Ling H.Q."/>
            <person name="Wan P."/>
        </authorList>
    </citation>
    <scope>NUCLEOTIDE SEQUENCE</scope>
    <source>
        <strain evidence="8">cv. Jingnong 6</strain>
    </source>
</reference>
<feature type="compositionally biased region" description="Basic residues" evidence="4">
    <location>
        <begin position="320"/>
        <end position="335"/>
    </location>
</feature>
<keyword evidence="3" id="KW-0539">Nucleus</keyword>
<name>A0A0L9TSJ2_PHAAN</name>
<organism evidence="7 8">
    <name type="scientific">Phaseolus angularis</name>
    <name type="common">Azuki bean</name>
    <name type="synonym">Vigna angularis</name>
    <dbReference type="NCBI Taxonomy" id="3914"/>
    <lineage>
        <taxon>Eukaryota</taxon>
        <taxon>Viridiplantae</taxon>
        <taxon>Streptophyta</taxon>
        <taxon>Embryophyta</taxon>
        <taxon>Tracheophyta</taxon>
        <taxon>Spermatophyta</taxon>
        <taxon>Magnoliopsida</taxon>
        <taxon>eudicotyledons</taxon>
        <taxon>Gunneridae</taxon>
        <taxon>Pentapetalae</taxon>
        <taxon>rosids</taxon>
        <taxon>fabids</taxon>
        <taxon>Fabales</taxon>
        <taxon>Fabaceae</taxon>
        <taxon>Papilionoideae</taxon>
        <taxon>50 kb inversion clade</taxon>
        <taxon>NPAAA clade</taxon>
        <taxon>indigoferoid/millettioid clade</taxon>
        <taxon>Phaseoleae</taxon>
        <taxon>Vigna</taxon>
    </lineage>
</organism>
<gene>
    <name evidence="7" type="ORF">LR48_Vigan01g310900</name>
</gene>
<feature type="region of interest" description="Disordered" evidence="4">
    <location>
        <begin position="258"/>
        <end position="353"/>
    </location>
</feature>
<evidence type="ECO:0000256" key="3">
    <source>
        <dbReference type="ARBA" id="ARBA00023242"/>
    </source>
</evidence>
<feature type="region of interest" description="Disordered" evidence="4">
    <location>
        <begin position="154"/>
        <end position="194"/>
    </location>
</feature>